<dbReference type="SUPFAM" id="SSF51126">
    <property type="entry name" value="Pectin lyase-like"/>
    <property type="match status" value="1"/>
</dbReference>
<evidence type="ECO:0000256" key="4">
    <source>
        <dbReference type="ARBA" id="ARBA00022512"/>
    </source>
</evidence>
<keyword evidence="14" id="KW-1185">Reference proteome</keyword>
<evidence type="ECO:0000256" key="7">
    <source>
        <dbReference type="ARBA" id="ARBA00023085"/>
    </source>
</evidence>
<keyword evidence="4" id="KW-0134">Cell wall</keyword>
<dbReference type="InterPro" id="IPR033131">
    <property type="entry name" value="Pectinesterase_Asp_AS"/>
</dbReference>
<evidence type="ECO:0000259" key="12">
    <source>
        <dbReference type="Pfam" id="PF01095"/>
    </source>
</evidence>
<dbReference type="AlphaFoldDB" id="A0AAD8IM13"/>
<dbReference type="Pfam" id="PF01095">
    <property type="entry name" value="Pectinesterase"/>
    <property type="match status" value="1"/>
</dbReference>
<evidence type="ECO:0000256" key="9">
    <source>
        <dbReference type="ARBA" id="ARBA00047928"/>
    </source>
</evidence>
<feature type="chain" id="PRO_5041780048" description="Pectinesterase" evidence="11">
    <location>
        <begin position="24"/>
        <end position="390"/>
    </location>
</feature>
<proteinExistence type="predicted"/>
<dbReference type="PROSITE" id="PS00503">
    <property type="entry name" value="PECTINESTERASE_2"/>
    <property type="match status" value="1"/>
</dbReference>
<dbReference type="Gene3D" id="2.160.20.10">
    <property type="entry name" value="Single-stranded right-handed beta-helix, Pectin lyase-like"/>
    <property type="match status" value="1"/>
</dbReference>
<feature type="domain" description="Pectinesterase catalytic" evidence="12">
    <location>
        <begin position="27"/>
        <end position="323"/>
    </location>
</feature>
<keyword evidence="5" id="KW-0964">Secreted</keyword>
<dbReference type="EC" id="3.1.1.11" evidence="3 11"/>
<evidence type="ECO:0000256" key="5">
    <source>
        <dbReference type="ARBA" id="ARBA00022525"/>
    </source>
</evidence>
<reference evidence="13" key="1">
    <citation type="submission" date="2023-02" db="EMBL/GenBank/DDBJ databases">
        <title>Genome of toxic invasive species Heracleum sosnowskyi carries increased number of genes despite the absence of recent whole-genome duplications.</title>
        <authorList>
            <person name="Schelkunov M."/>
            <person name="Shtratnikova V."/>
            <person name="Makarenko M."/>
            <person name="Klepikova A."/>
            <person name="Omelchenko D."/>
            <person name="Novikova G."/>
            <person name="Obukhova E."/>
            <person name="Bogdanov V."/>
            <person name="Penin A."/>
            <person name="Logacheva M."/>
        </authorList>
    </citation>
    <scope>NUCLEOTIDE SEQUENCE</scope>
    <source>
        <strain evidence="13">Hsosn_3</strain>
        <tissue evidence="13">Leaf</tissue>
    </source>
</reference>
<feature type="active site" evidence="10">
    <location>
        <position position="176"/>
    </location>
</feature>
<dbReference type="GO" id="GO:0030599">
    <property type="term" value="F:pectinesterase activity"/>
    <property type="evidence" value="ECO:0007669"/>
    <property type="project" value="UniProtKB-UniRule"/>
</dbReference>
<dbReference type="Proteomes" id="UP001237642">
    <property type="component" value="Unassembled WGS sequence"/>
</dbReference>
<dbReference type="EMBL" id="JAUIZM010000004">
    <property type="protein sequence ID" value="KAK1387464.1"/>
    <property type="molecule type" value="Genomic_DNA"/>
</dbReference>
<evidence type="ECO:0000313" key="13">
    <source>
        <dbReference type="EMBL" id="KAK1387464.1"/>
    </source>
</evidence>
<name>A0AAD8IM13_9APIA</name>
<evidence type="ECO:0000256" key="2">
    <source>
        <dbReference type="ARBA" id="ARBA00005184"/>
    </source>
</evidence>
<dbReference type="InterPro" id="IPR012334">
    <property type="entry name" value="Pectin_lyas_fold"/>
</dbReference>
<evidence type="ECO:0000256" key="8">
    <source>
        <dbReference type="ARBA" id="ARBA00023316"/>
    </source>
</evidence>
<keyword evidence="6 11" id="KW-0378">Hydrolase</keyword>
<dbReference type="InterPro" id="IPR000070">
    <property type="entry name" value="Pectinesterase_cat"/>
</dbReference>
<reference evidence="13" key="2">
    <citation type="submission" date="2023-05" db="EMBL/GenBank/DDBJ databases">
        <authorList>
            <person name="Schelkunov M.I."/>
        </authorList>
    </citation>
    <scope>NUCLEOTIDE SEQUENCE</scope>
    <source>
        <strain evidence="13">Hsosn_3</strain>
        <tissue evidence="13">Leaf</tissue>
    </source>
</reference>
<dbReference type="PANTHER" id="PTHR31707">
    <property type="entry name" value="PECTINESTERASE"/>
    <property type="match status" value="1"/>
</dbReference>
<keyword evidence="8" id="KW-0961">Cell wall biogenesis/degradation</keyword>
<dbReference type="FunFam" id="2.160.20.10:FF:000029">
    <property type="entry name" value="Pectinesterase 4"/>
    <property type="match status" value="1"/>
</dbReference>
<keyword evidence="7 11" id="KW-0063">Aspartyl esterase</keyword>
<evidence type="ECO:0000313" key="14">
    <source>
        <dbReference type="Proteomes" id="UP001237642"/>
    </source>
</evidence>
<evidence type="ECO:0000256" key="3">
    <source>
        <dbReference type="ARBA" id="ARBA00013229"/>
    </source>
</evidence>
<comment type="subcellular location">
    <subcellularLocation>
        <location evidence="1">Secreted</location>
        <location evidence="1">Cell wall</location>
    </subcellularLocation>
</comment>
<sequence length="390" mass="43763">MNTPIEIFLWILIVLSFAQVMYCQNFDMVVAQDGSGSFTKISEAVAAAPINSLRKYYIKINAGTYNERVQVGYDKKNLVFVGDGMDMTIITFGRSTSSGYSIIDTPTVDVLGDGFVAMGISFINSAGPSSDKAVALRSSSQYSAFYQCRFQGFEDTLFVGNGTQFYRNCEIYGSVDFIFGDAAVVFQNCYIYVRNPPSGKACYVTAQGKDSKKKNTGIVLHNCIVTADPNNRPDIGTKVYLGRPWRSLSTVVVMQSYLDDIIDLQGWRRWEESNAGLDTLYYGEFQNRGPSAVTNQRVTWKGFRVMDFSEAKRFTVRNFLQGEAWLPPLNIPFSPDFLPDLRTRKSPTQDTQDTQGQDTSLYYSSAAGAKKEDCSKFFIVFLLFNLIFLY</sequence>
<comment type="caution">
    <text evidence="13">The sequence shown here is derived from an EMBL/GenBank/DDBJ whole genome shotgun (WGS) entry which is preliminary data.</text>
</comment>
<comment type="pathway">
    <text evidence="2 11">Glycan metabolism; pectin degradation; 2-dehydro-3-deoxy-D-gluconate from pectin: step 1/5.</text>
</comment>
<evidence type="ECO:0000256" key="1">
    <source>
        <dbReference type="ARBA" id="ARBA00004191"/>
    </source>
</evidence>
<dbReference type="InterPro" id="IPR011050">
    <property type="entry name" value="Pectin_lyase_fold/virulence"/>
</dbReference>
<dbReference type="GO" id="GO:0045490">
    <property type="term" value="P:pectin catabolic process"/>
    <property type="evidence" value="ECO:0007669"/>
    <property type="project" value="UniProtKB-UniRule"/>
</dbReference>
<evidence type="ECO:0000256" key="6">
    <source>
        <dbReference type="ARBA" id="ARBA00022801"/>
    </source>
</evidence>
<evidence type="ECO:0000256" key="10">
    <source>
        <dbReference type="PROSITE-ProRule" id="PRU10040"/>
    </source>
</evidence>
<gene>
    <name evidence="13" type="ORF">POM88_015642</name>
</gene>
<accession>A0AAD8IM13</accession>
<organism evidence="13 14">
    <name type="scientific">Heracleum sosnowskyi</name>
    <dbReference type="NCBI Taxonomy" id="360622"/>
    <lineage>
        <taxon>Eukaryota</taxon>
        <taxon>Viridiplantae</taxon>
        <taxon>Streptophyta</taxon>
        <taxon>Embryophyta</taxon>
        <taxon>Tracheophyta</taxon>
        <taxon>Spermatophyta</taxon>
        <taxon>Magnoliopsida</taxon>
        <taxon>eudicotyledons</taxon>
        <taxon>Gunneridae</taxon>
        <taxon>Pentapetalae</taxon>
        <taxon>asterids</taxon>
        <taxon>campanulids</taxon>
        <taxon>Apiales</taxon>
        <taxon>Apiaceae</taxon>
        <taxon>Apioideae</taxon>
        <taxon>apioid superclade</taxon>
        <taxon>Tordylieae</taxon>
        <taxon>Tordyliinae</taxon>
        <taxon>Heracleum</taxon>
    </lineage>
</organism>
<keyword evidence="11" id="KW-0732">Signal</keyword>
<feature type="signal peptide" evidence="11">
    <location>
        <begin position="1"/>
        <end position="23"/>
    </location>
</feature>
<comment type="catalytic activity">
    <reaction evidence="9 11">
        <text>[(1-&gt;4)-alpha-D-galacturonosyl methyl ester](n) + n H2O = [(1-&gt;4)-alpha-D-galacturonosyl](n) + n methanol + n H(+)</text>
        <dbReference type="Rhea" id="RHEA:22380"/>
        <dbReference type="Rhea" id="RHEA-COMP:14570"/>
        <dbReference type="Rhea" id="RHEA-COMP:14573"/>
        <dbReference type="ChEBI" id="CHEBI:15377"/>
        <dbReference type="ChEBI" id="CHEBI:15378"/>
        <dbReference type="ChEBI" id="CHEBI:17790"/>
        <dbReference type="ChEBI" id="CHEBI:140522"/>
        <dbReference type="ChEBI" id="CHEBI:140523"/>
        <dbReference type="EC" id="3.1.1.11"/>
    </reaction>
</comment>
<dbReference type="GO" id="GO:0042545">
    <property type="term" value="P:cell wall modification"/>
    <property type="evidence" value="ECO:0007669"/>
    <property type="project" value="UniProtKB-UniRule"/>
</dbReference>
<evidence type="ECO:0000256" key="11">
    <source>
        <dbReference type="RuleBase" id="RU000589"/>
    </source>
</evidence>
<protein>
    <recommendedName>
        <fullName evidence="3 11">Pectinesterase</fullName>
        <ecNumber evidence="3 11">3.1.1.11</ecNumber>
    </recommendedName>
</protein>